<dbReference type="GO" id="GO:0020037">
    <property type="term" value="F:heme binding"/>
    <property type="evidence" value="ECO:0007669"/>
    <property type="project" value="InterPro"/>
</dbReference>
<evidence type="ECO:0000256" key="6">
    <source>
        <dbReference type="RuleBase" id="RU000461"/>
    </source>
</evidence>
<dbReference type="InterPro" id="IPR002401">
    <property type="entry name" value="Cyt_P450_E_grp-I"/>
</dbReference>
<sequence length="275" mass="31235">MPWLDSWLSKNPIVKVPFVSGGISWSYLAAVELYTNGKHYIDKYRDLKDTYPDLIDDEQVLRYLTLNLIAGGDTTSGTLRAILYHVAKAPSVYSKLISELDAAKLSLPAQWSDISKLPYLNAVVYESSRITPGIGLMFERHVPAGGCKLPDGRFIPAGTKVGINPCVVSRDTDVFGDDVEAFKPERWLQRPDEDDKGYAIRSQRMRETTDLTFGAGNRVCMGKSMAKMEIYKLVATLYSTFDIKLPDERHEWTYRNSWLMFHENIPMLISRRARL</sequence>
<keyword evidence="2 5" id="KW-0349">Heme</keyword>
<gene>
    <name evidence="7" type="ORF">JDV02_003215</name>
</gene>
<evidence type="ECO:0000313" key="8">
    <source>
        <dbReference type="Proteomes" id="UP000829364"/>
    </source>
</evidence>
<dbReference type="RefSeq" id="XP_047840296.1">
    <property type="nucleotide sequence ID" value="XM_047984322.1"/>
</dbReference>
<evidence type="ECO:0000256" key="4">
    <source>
        <dbReference type="ARBA" id="ARBA00023004"/>
    </source>
</evidence>
<dbReference type="GO" id="GO:0005506">
    <property type="term" value="F:iron ion binding"/>
    <property type="evidence" value="ECO:0007669"/>
    <property type="project" value="InterPro"/>
</dbReference>
<dbReference type="InterPro" id="IPR001128">
    <property type="entry name" value="Cyt_P450"/>
</dbReference>
<keyword evidence="8" id="KW-1185">Reference proteome</keyword>
<organism evidence="7 8">
    <name type="scientific">Purpureocillium takamizusanense</name>
    <dbReference type="NCBI Taxonomy" id="2060973"/>
    <lineage>
        <taxon>Eukaryota</taxon>
        <taxon>Fungi</taxon>
        <taxon>Dikarya</taxon>
        <taxon>Ascomycota</taxon>
        <taxon>Pezizomycotina</taxon>
        <taxon>Sordariomycetes</taxon>
        <taxon>Hypocreomycetidae</taxon>
        <taxon>Hypocreales</taxon>
        <taxon>Ophiocordycipitaceae</taxon>
        <taxon>Purpureocillium</taxon>
    </lineage>
</organism>
<comment type="cofactor">
    <cofactor evidence="1 5">
        <name>heme</name>
        <dbReference type="ChEBI" id="CHEBI:30413"/>
    </cofactor>
</comment>
<dbReference type="PANTHER" id="PTHR24305:SF180">
    <property type="entry name" value="P450, PUTATIVE (EUROFUNG)-RELATED"/>
    <property type="match status" value="1"/>
</dbReference>
<evidence type="ECO:0008006" key="9">
    <source>
        <dbReference type="Google" id="ProtNLM"/>
    </source>
</evidence>
<keyword evidence="3 5" id="KW-0479">Metal-binding</keyword>
<dbReference type="AlphaFoldDB" id="A0A9Q8QBZ6"/>
<accession>A0A9Q8QBZ6</accession>
<protein>
    <recommendedName>
        <fullName evidence="9">Cytochrome P450</fullName>
    </recommendedName>
</protein>
<keyword evidence="6" id="KW-0503">Monooxygenase</keyword>
<dbReference type="OrthoDB" id="3934656at2759"/>
<reference evidence="7" key="1">
    <citation type="submission" date="2021-11" db="EMBL/GenBank/DDBJ databases">
        <title>Purpureocillium_takamizusanense_genome.</title>
        <authorList>
            <person name="Nguyen N.-H."/>
        </authorList>
    </citation>
    <scope>NUCLEOTIDE SEQUENCE</scope>
    <source>
        <strain evidence="7">PT3</strain>
    </source>
</reference>
<dbReference type="InterPro" id="IPR050121">
    <property type="entry name" value="Cytochrome_P450_monoxygenase"/>
</dbReference>
<proteinExistence type="inferred from homology"/>
<dbReference type="GeneID" id="72065175"/>
<dbReference type="KEGG" id="ptkz:JDV02_003215"/>
<evidence type="ECO:0000256" key="2">
    <source>
        <dbReference type="ARBA" id="ARBA00022617"/>
    </source>
</evidence>
<dbReference type="PRINTS" id="PR00463">
    <property type="entry name" value="EP450I"/>
</dbReference>
<dbReference type="PROSITE" id="PS00086">
    <property type="entry name" value="CYTOCHROME_P450"/>
    <property type="match status" value="1"/>
</dbReference>
<dbReference type="Proteomes" id="UP000829364">
    <property type="component" value="Chromosome 2"/>
</dbReference>
<dbReference type="PANTHER" id="PTHR24305">
    <property type="entry name" value="CYTOCHROME P450"/>
    <property type="match status" value="1"/>
</dbReference>
<keyword evidence="4 5" id="KW-0408">Iron</keyword>
<evidence type="ECO:0000256" key="3">
    <source>
        <dbReference type="ARBA" id="ARBA00022723"/>
    </source>
</evidence>
<keyword evidence="6" id="KW-0560">Oxidoreductase</keyword>
<dbReference type="Gene3D" id="1.10.630.10">
    <property type="entry name" value="Cytochrome P450"/>
    <property type="match status" value="1"/>
</dbReference>
<evidence type="ECO:0000256" key="1">
    <source>
        <dbReference type="ARBA" id="ARBA00001971"/>
    </source>
</evidence>
<evidence type="ECO:0000313" key="7">
    <source>
        <dbReference type="EMBL" id="UNI16815.1"/>
    </source>
</evidence>
<name>A0A9Q8QBZ6_9HYPO</name>
<feature type="binding site" description="axial binding residue" evidence="5">
    <location>
        <position position="220"/>
    </location>
    <ligand>
        <name>heme</name>
        <dbReference type="ChEBI" id="CHEBI:30413"/>
    </ligand>
    <ligandPart>
        <name>Fe</name>
        <dbReference type="ChEBI" id="CHEBI:18248"/>
    </ligandPart>
</feature>
<comment type="similarity">
    <text evidence="6">Belongs to the cytochrome P450 family.</text>
</comment>
<dbReference type="SUPFAM" id="SSF48264">
    <property type="entry name" value="Cytochrome P450"/>
    <property type="match status" value="1"/>
</dbReference>
<dbReference type="GO" id="GO:0016705">
    <property type="term" value="F:oxidoreductase activity, acting on paired donors, with incorporation or reduction of molecular oxygen"/>
    <property type="evidence" value="ECO:0007669"/>
    <property type="project" value="InterPro"/>
</dbReference>
<dbReference type="GO" id="GO:0004497">
    <property type="term" value="F:monooxygenase activity"/>
    <property type="evidence" value="ECO:0007669"/>
    <property type="project" value="UniProtKB-KW"/>
</dbReference>
<dbReference type="InterPro" id="IPR036396">
    <property type="entry name" value="Cyt_P450_sf"/>
</dbReference>
<dbReference type="PRINTS" id="PR00385">
    <property type="entry name" value="P450"/>
</dbReference>
<dbReference type="InterPro" id="IPR017972">
    <property type="entry name" value="Cyt_P450_CS"/>
</dbReference>
<evidence type="ECO:0000256" key="5">
    <source>
        <dbReference type="PIRSR" id="PIRSR602401-1"/>
    </source>
</evidence>
<dbReference type="EMBL" id="CP086355">
    <property type="protein sequence ID" value="UNI16815.1"/>
    <property type="molecule type" value="Genomic_DNA"/>
</dbReference>
<dbReference type="Pfam" id="PF00067">
    <property type="entry name" value="p450"/>
    <property type="match status" value="1"/>
</dbReference>